<keyword evidence="2" id="KW-1185">Reference proteome</keyword>
<dbReference type="Proteomes" id="UP001179952">
    <property type="component" value="Unassembled WGS sequence"/>
</dbReference>
<dbReference type="InterPro" id="IPR044714">
    <property type="entry name" value="AtSIBP1-like"/>
</dbReference>
<sequence>MNDSKVETISRLAQWKIESFGPGTFRKSDSFKKRNSTGGAKISFPGSGSRICPLPLSSGLLVVVLTGMIRDFIKTGANAQNVQKNSWLMRFLSVEKNRYMYIRLYPEPCRLSKEQPPMARFILRVCNVGGNRRPYISPGL</sequence>
<name>A0AAV9A2Y7_ACOGR</name>
<evidence type="ECO:0000313" key="1">
    <source>
        <dbReference type="EMBL" id="KAK1258504.1"/>
    </source>
</evidence>
<dbReference type="AlphaFoldDB" id="A0AAV9A2Y7"/>
<protein>
    <submittedName>
        <fullName evidence="1">BTB/POZ domain-containing protein</fullName>
    </submittedName>
</protein>
<reference evidence="1" key="1">
    <citation type="journal article" date="2023" name="Nat. Commun.">
        <title>Diploid and tetraploid genomes of Acorus and the evolution of monocots.</title>
        <authorList>
            <person name="Ma L."/>
            <person name="Liu K.W."/>
            <person name="Li Z."/>
            <person name="Hsiao Y.Y."/>
            <person name="Qi Y."/>
            <person name="Fu T."/>
            <person name="Tang G.D."/>
            <person name="Zhang D."/>
            <person name="Sun W.H."/>
            <person name="Liu D.K."/>
            <person name="Li Y."/>
            <person name="Chen G.Z."/>
            <person name="Liu X.D."/>
            <person name="Liao X.Y."/>
            <person name="Jiang Y.T."/>
            <person name="Yu X."/>
            <person name="Hao Y."/>
            <person name="Huang J."/>
            <person name="Zhao X.W."/>
            <person name="Ke S."/>
            <person name="Chen Y.Y."/>
            <person name="Wu W.L."/>
            <person name="Hsu J.L."/>
            <person name="Lin Y.F."/>
            <person name="Huang M.D."/>
            <person name="Li C.Y."/>
            <person name="Huang L."/>
            <person name="Wang Z.W."/>
            <person name="Zhao X."/>
            <person name="Zhong W.Y."/>
            <person name="Peng D.H."/>
            <person name="Ahmad S."/>
            <person name="Lan S."/>
            <person name="Zhang J.S."/>
            <person name="Tsai W.C."/>
            <person name="Van de Peer Y."/>
            <person name="Liu Z.J."/>
        </authorList>
    </citation>
    <scope>NUCLEOTIDE SEQUENCE</scope>
    <source>
        <strain evidence="1">SCP</strain>
    </source>
</reference>
<dbReference type="PANTHER" id="PTHR46672:SF1">
    <property type="entry name" value="OS08G0103600 PROTEIN"/>
    <property type="match status" value="1"/>
</dbReference>
<dbReference type="EMBL" id="JAUJYN010000016">
    <property type="protein sequence ID" value="KAK1258504.1"/>
    <property type="molecule type" value="Genomic_DNA"/>
</dbReference>
<accession>A0AAV9A2Y7</accession>
<proteinExistence type="predicted"/>
<organism evidence="1 2">
    <name type="scientific">Acorus gramineus</name>
    <name type="common">Dwarf sweet flag</name>
    <dbReference type="NCBI Taxonomy" id="55184"/>
    <lineage>
        <taxon>Eukaryota</taxon>
        <taxon>Viridiplantae</taxon>
        <taxon>Streptophyta</taxon>
        <taxon>Embryophyta</taxon>
        <taxon>Tracheophyta</taxon>
        <taxon>Spermatophyta</taxon>
        <taxon>Magnoliopsida</taxon>
        <taxon>Liliopsida</taxon>
        <taxon>Acoraceae</taxon>
        <taxon>Acorus</taxon>
    </lineage>
</organism>
<comment type="caution">
    <text evidence="1">The sequence shown here is derived from an EMBL/GenBank/DDBJ whole genome shotgun (WGS) entry which is preliminary data.</text>
</comment>
<gene>
    <name evidence="1" type="ORF">QJS04_geneDACA017258</name>
</gene>
<dbReference type="PANTHER" id="PTHR46672">
    <property type="entry name" value="OS08G0495500 PROTEIN-RELATED"/>
    <property type="match status" value="1"/>
</dbReference>
<reference evidence="1" key="2">
    <citation type="submission" date="2023-06" db="EMBL/GenBank/DDBJ databases">
        <authorList>
            <person name="Ma L."/>
            <person name="Liu K.-W."/>
            <person name="Li Z."/>
            <person name="Hsiao Y.-Y."/>
            <person name="Qi Y."/>
            <person name="Fu T."/>
            <person name="Tang G."/>
            <person name="Zhang D."/>
            <person name="Sun W.-H."/>
            <person name="Liu D.-K."/>
            <person name="Li Y."/>
            <person name="Chen G.-Z."/>
            <person name="Liu X.-D."/>
            <person name="Liao X.-Y."/>
            <person name="Jiang Y.-T."/>
            <person name="Yu X."/>
            <person name="Hao Y."/>
            <person name="Huang J."/>
            <person name="Zhao X.-W."/>
            <person name="Ke S."/>
            <person name="Chen Y.-Y."/>
            <person name="Wu W.-L."/>
            <person name="Hsu J.-L."/>
            <person name="Lin Y.-F."/>
            <person name="Huang M.-D."/>
            <person name="Li C.-Y."/>
            <person name="Huang L."/>
            <person name="Wang Z.-W."/>
            <person name="Zhao X."/>
            <person name="Zhong W.-Y."/>
            <person name="Peng D.-H."/>
            <person name="Ahmad S."/>
            <person name="Lan S."/>
            <person name="Zhang J.-S."/>
            <person name="Tsai W.-C."/>
            <person name="Van De Peer Y."/>
            <person name="Liu Z.-J."/>
        </authorList>
    </citation>
    <scope>NUCLEOTIDE SEQUENCE</scope>
    <source>
        <strain evidence="1">SCP</strain>
        <tissue evidence="1">Leaves</tissue>
    </source>
</reference>
<evidence type="ECO:0000313" key="2">
    <source>
        <dbReference type="Proteomes" id="UP001179952"/>
    </source>
</evidence>